<keyword evidence="2" id="KW-1185">Reference proteome</keyword>
<dbReference type="KEGG" id="ols:Olsu_0505"/>
<sequence>MVEHEGNEMSAFELPKAGKQFRICDTGQVLTYEQMTSGIDADLLPHDQDSLELFLSVMGAEATDE</sequence>
<dbReference type="STRING" id="633147.Olsu_0505"/>
<dbReference type="GeneID" id="78511943"/>
<dbReference type="RefSeq" id="WP_013251372.1">
    <property type="nucleotide sequence ID" value="NC_014363.1"/>
</dbReference>
<dbReference type="EMBL" id="CP002106">
    <property type="protein sequence ID" value="ADK67620.1"/>
    <property type="molecule type" value="Genomic_DNA"/>
</dbReference>
<proteinExistence type="predicted"/>
<dbReference type="Proteomes" id="UP000000333">
    <property type="component" value="Chromosome"/>
</dbReference>
<reference evidence="1 2" key="1">
    <citation type="journal article" date="2010" name="Stand. Genomic Sci.">
        <title>Complete genome sequence of Olsenella uli type strain (VPI D76D-27C).</title>
        <authorList>
            <person name="Goker M."/>
            <person name="Held B."/>
            <person name="Lucas S."/>
            <person name="Nolan M."/>
            <person name="Yasawong M."/>
            <person name="Glavina Del Rio T."/>
            <person name="Tice H."/>
            <person name="Cheng J.F."/>
            <person name="Bruce D."/>
            <person name="Detter J.C."/>
            <person name="Tapia R."/>
            <person name="Han C."/>
            <person name="Goodwin L."/>
            <person name="Pitluck S."/>
            <person name="Liolios K."/>
            <person name="Ivanova N."/>
            <person name="Mavromatis K."/>
            <person name="Mikhailova N."/>
            <person name="Pati A."/>
            <person name="Chen A."/>
            <person name="Palaniappan K."/>
            <person name="Land M."/>
            <person name="Hauser L."/>
            <person name="Chang Y.J."/>
            <person name="Jeffries C.D."/>
            <person name="Rohde M."/>
            <person name="Sikorski J."/>
            <person name="Pukall R."/>
            <person name="Woyke T."/>
            <person name="Bristow J."/>
            <person name="Eisen J.A."/>
            <person name="Markowitz V."/>
            <person name="Hugenholtz P."/>
            <person name="Kyrpides N.C."/>
            <person name="Klenk H.P."/>
            <person name="Lapidus A."/>
        </authorList>
    </citation>
    <scope>NUCLEOTIDE SEQUENCE [LARGE SCALE GENOMIC DNA]</scope>
    <source>
        <strain evidence="2">ATCC 49627 / DSM 7084 / CIP 109912 / JCM 12494 / NCIMB 702895 / VPI D76D-27C</strain>
    </source>
</reference>
<evidence type="ECO:0000313" key="1">
    <source>
        <dbReference type="EMBL" id="ADK67620.1"/>
    </source>
</evidence>
<gene>
    <name evidence="1" type="ordered locus">Olsu_0505</name>
</gene>
<dbReference type="HOGENOM" id="CLU_2845517_0_0_11"/>
<protein>
    <submittedName>
        <fullName evidence="1">Uncharacterized protein</fullName>
    </submittedName>
</protein>
<name>E1QZ06_OLSUV</name>
<evidence type="ECO:0000313" key="2">
    <source>
        <dbReference type="Proteomes" id="UP000000333"/>
    </source>
</evidence>
<organism evidence="1 2">
    <name type="scientific">Olsenella uli (strain ATCC 49627 / DSM 7084 / CCUG 31166 / CIP 109912 / JCM 12494 / LMG 11480 / NCIMB 702895 / VPI D76D-27C)</name>
    <name type="common">Lactobacillus uli</name>
    <dbReference type="NCBI Taxonomy" id="633147"/>
    <lineage>
        <taxon>Bacteria</taxon>
        <taxon>Bacillati</taxon>
        <taxon>Actinomycetota</taxon>
        <taxon>Coriobacteriia</taxon>
        <taxon>Coriobacteriales</taxon>
        <taxon>Atopobiaceae</taxon>
        <taxon>Olsenella</taxon>
    </lineage>
</organism>
<accession>E1QZ06</accession>
<dbReference type="AlphaFoldDB" id="E1QZ06"/>